<keyword evidence="2" id="KW-0732">Signal</keyword>
<evidence type="ECO:0000313" key="4">
    <source>
        <dbReference type="Proteomes" id="UP000250434"/>
    </source>
</evidence>
<evidence type="ECO:0000256" key="2">
    <source>
        <dbReference type="SAM" id="SignalP"/>
    </source>
</evidence>
<dbReference type="KEGG" id="aab:A4R43_30745"/>
<accession>A0A344LE22</accession>
<proteinExistence type="predicted"/>
<evidence type="ECO:0008006" key="5">
    <source>
        <dbReference type="Google" id="ProtNLM"/>
    </source>
</evidence>
<protein>
    <recommendedName>
        <fullName evidence="5">DUF3558 domain-containing protein</fullName>
    </recommendedName>
</protein>
<dbReference type="Proteomes" id="UP000250434">
    <property type="component" value="Chromosome"/>
</dbReference>
<feature type="signal peptide" evidence="2">
    <location>
        <begin position="1"/>
        <end position="21"/>
    </location>
</feature>
<sequence length="215" mass="21796">MNSQRLVGLTAAALATGALLAGCGGGEERSAGDIPTATVPGGKPPASSAPTGEESSAPGGSTGSAPKVSSPIDTEKFASDVCAMLSEAKVSELGLTDATPRDSSTGPTCNWNFTDAATNRMDISAQAKNPNGLSDIYDQKDEFAYFEPMEVAGYPAVYADVTDARGGGDCSLYVGLNDQFAVRVSSSLSTGPDESKPCPVVEKTAEAMIDTVKGG</sequence>
<evidence type="ECO:0000313" key="3">
    <source>
        <dbReference type="EMBL" id="AXB46296.1"/>
    </source>
</evidence>
<dbReference type="RefSeq" id="WP_113695349.1">
    <property type="nucleotide sequence ID" value="NZ_CP015163.1"/>
</dbReference>
<dbReference type="Pfam" id="PF12079">
    <property type="entry name" value="DUF3558"/>
    <property type="match status" value="1"/>
</dbReference>
<dbReference type="AlphaFoldDB" id="A0A344LE22"/>
<name>A0A344LE22_9PSEU</name>
<reference evidence="3 4" key="1">
    <citation type="submission" date="2016-04" db="EMBL/GenBank/DDBJ databases">
        <title>Complete genome sequence and analysis of deep-sea sediment isolate, Amycolatopsis sp. WP1.</title>
        <authorList>
            <person name="Wang H."/>
            <person name="Chen S."/>
            <person name="Wu Q."/>
        </authorList>
    </citation>
    <scope>NUCLEOTIDE SEQUENCE [LARGE SCALE GENOMIC DNA]</scope>
    <source>
        <strain evidence="3 4">WP1</strain>
    </source>
</reference>
<keyword evidence="4" id="KW-1185">Reference proteome</keyword>
<feature type="chain" id="PRO_5038502687" description="DUF3558 domain-containing protein" evidence="2">
    <location>
        <begin position="22"/>
        <end position="215"/>
    </location>
</feature>
<evidence type="ECO:0000256" key="1">
    <source>
        <dbReference type="SAM" id="MobiDB-lite"/>
    </source>
</evidence>
<dbReference type="InterPro" id="IPR024520">
    <property type="entry name" value="DUF3558"/>
</dbReference>
<organism evidence="3 4">
    <name type="scientific">Amycolatopsis albispora</name>
    <dbReference type="NCBI Taxonomy" id="1804986"/>
    <lineage>
        <taxon>Bacteria</taxon>
        <taxon>Bacillati</taxon>
        <taxon>Actinomycetota</taxon>
        <taxon>Actinomycetes</taxon>
        <taxon>Pseudonocardiales</taxon>
        <taxon>Pseudonocardiaceae</taxon>
        <taxon>Amycolatopsis</taxon>
    </lineage>
</organism>
<dbReference type="PROSITE" id="PS51257">
    <property type="entry name" value="PROKAR_LIPOPROTEIN"/>
    <property type="match status" value="1"/>
</dbReference>
<dbReference type="EMBL" id="CP015163">
    <property type="protein sequence ID" value="AXB46296.1"/>
    <property type="molecule type" value="Genomic_DNA"/>
</dbReference>
<gene>
    <name evidence="3" type="ORF">A4R43_30745</name>
</gene>
<feature type="compositionally biased region" description="Low complexity" evidence="1">
    <location>
        <begin position="50"/>
        <end position="65"/>
    </location>
</feature>
<feature type="region of interest" description="Disordered" evidence="1">
    <location>
        <begin position="22"/>
        <end position="71"/>
    </location>
</feature>
<dbReference type="OrthoDB" id="3697076at2"/>